<proteinExistence type="predicted"/>
<name>A0AA88YLF2_PINIB</name>
<dbReference type="EMBL" id="VSWD01000002">
    <property type="protein sequence ID" value="KAK3107679.1"/>
    <property type="molecule type" value="Genomic_DNA"/>
</dbReference>
<comment type="caution">
    <text evidence="1">The sequence shown here is derived from an EMBL/GenBank/DDBJ whole genome shotgun (WGS) entry which is preliminary data.</text>
</comment>
<evidence type="ECO:0000313" key="2">
    <source>
        <dbReference type="Proteomes" id="UP001186944"/>
    </source>
</evidence>
<accession>A0AA88YLF2</accession>
<reference evidence="1" key="1">
    <citation type="submission" date="2019-08" db="EMBL/GenBank/DDBJ databases">
        <title>The improved chromosome-level genome for the pearl oyster Pinctada fucata martensii using PacBio sequencing and Hi-C.</title>
        <authorList>
            <person name="Zheng Z."/>
        </authorList>
    </citation>
    <scope>NUCLEOTIDE SEQUENCE</scope>
    <source>
        <strain evidence="1">ZZ-2019</strain>
        <tissue evidence="1">Adductor muscle</tissue>
    </source>
</reference>
<dbReference type="AlphaFoldDB" id="A0AA88YLF2"/>
<keyword evidence="2" id="KW-1185">Reference proteome</keyword>
<protein>
    <submittedName>
        <fullName evidence="1">Uncharacterized protein</fullName>
    </submittedName>
</protein>
<evidence type="ECO:0000313" key="1">
    <source>
        <dbReference type="EMBL" id="KAK3107679.1"/>
    </source>
</evidence>
<dbReference type="Proteomes" id="UP001186944">
    <property type="component" value="Unassembled WGS sequence"/>
</dbReference>
<sequence length="85" mass="9721">MQQTTELTQQNAGTNSLATSTGVTFAYSNEPLTSTAANSNLTNTNLCICPCEYETLQEYWRNETVQRLHWERLPFKLEELKGFLE</sequence>
<gene>
    <name evidence="1" type="ORF">FSP39_019699</name>
</gene>
<organism evidence="1 2">
    <name type="scientific">Pinctada imbricata</name>
    <name type="common">Atlantic pearl-oyster</name>
    <name type="synonym">Pinctada martensii</name>
    <dbReference type="NCBI Taxonomy" id="66713"/>
    <lineage>
        <taxon>Eukaryota</taxon>
        <taxon>Metazoa</taxon>
        <taxon>Spiralia</taxon>
        <taxon>Lophotrochozoa</taxon>
        <taxon>Mollusca</taxon>
        <taxon>Bivalvia</taxon>
        <taxon>Autobranchia</taxon>
        <taxon>Pteriomorphia</taxon>
        <taxon>Pterioida</taxon>
        <taxon>Pterioidea</taxon>
        <taxon>Pteriidae</taxon>
        <taxon>Pinctada</taxon>
    </lineage>
</organism>